<reference evidence="2 3" key="1">
    <citation type="submission" date="2018-09" db="EMBL/GenBank/DDBJ databases">
        <title>Genomic investigation of the strawberry pathogen Phytophthora fragariae indicates pathogenicity is determined by transcriptional variation in three key races.</title>
        <authorList>
            <person name="Adams T.M."/>
            <person name="Armitage A.D."/>
            <person name="Sobczyk M.K."/>
            <person name="Bates H.J."/>
            <person name="Dunwell J.M."/>
            <person name="Nellist C.F."/>
            <person name="Harrison R.J."/>
        </authorList>
    </citation>
    <scope>NUCLEOTIDE SEQUENCE [LARGE SCALE GENOMIC DNA]</scope>
    <source>
        <strain evidence="2 3">SCRP249</strain>
    </source>
</reference>
<evidence type="ECO:0000313" key="2">
    <source>
        <dbReference type="EMBL" id="KAE8958862.1"/>
    </source>
</evidence>
<protein>
    <submittedName>
        <fullName evidence="2">Uncharacterized protein</fullName>
    </submittedName>
</protein>
<feature type="region of interest" description="Disordered" evidence="1">
    <location>
        <begin position="42"/>
        <end position="88"/>
    </location>
</feature>
<evidence type="ECO:0000256" key="1">
    <source>
        <dbReference type="SAM" id="MobiDB-lite"/>
    </source>
</evidence>
<organism evidence="2 3">
    <name type="scientific">Phytophthora rubi</name>
    <dbReference type="NCBI Taxonomy" id="129364"/>
    <lineage>
        <taxon>Eukaryota</taxon>
        <taxon>Sar</taxon>
        <taxon>Stramenopiles</taxon>
        <taxon>Oomycota</taxon>
        <taxon>Peronosporomycetes</taxon>
        <taxon>Peronosporales</taxon>
        <taxon>Peronosporaceae</taxon>
        <taxon>Phytophthora</taxon>
    </lineage>
</organism>
<name>A0A6A3GN85_9STRA</name>
<dbReference type="Proteomes" id="UP000429607">
    <property type="component" value="Unassembled WGS sequence"/>
</dbReference>
<comment type="caution">
    <text evidence="2">The sequence shown here is derived from an EMBL/GenBank/DDBJ whole genome shotgun (WGS) entry which is preliminary data.</text>
</comment>
<dbReference type="EMBL" id="QXFV01007405">
    <property type="protein sequence ID" value="KAE8958862.1"/>
    <property type="molecule type" value="Genomic_DNA"/>
</dbReference>
<sequence>MCSSGMGIVHCSFLVSSHGLSDSLGLIAERIIAELEFEAENGTLPENDGGVDEQGATQHEDTRTAPLTNRGDAVEDAPVTRSQAGDGQEAAVEMLRGRGQTRWQPPMPELLQVETAGHIVERASDAYVITPDDTCEKHKVEYSTGPGRQAGRRWLTEAEFEHLEDAAKVVDDLGAGDGL</sequence>
<evidence type="ECO:0000313" key="3">
    <source>
        <dbReference type="Proteomes" id="UP000429607"/>
    </source>
</evidence>
<gene>
    <name evidence="2" type="ORF">PR001_g30908</name>
</gene>
<accession>A0A6A3GN85</accession>
<dbReference type="AlphaFoldDB" id="A0A6A3GN85"/>
<proteinExistence type="predicted"/>